<dbReference type="GO" id="GO:0036503">
    <property type="term" value="P:ERAD pathway"/>
    <property type="evidence" value="ECO:0007669"/>
    <property type="project" value="UniProtKB-ARBA"/>
</dbReference>
<name>A0A2S4UKT5_9BASI</name>
<dbReference type="InterPro" id="IPR044674">
    <property type="entry name" value="EDEM1/2/3"/>
</dbReference>
<dbReference type="GO" id="GO:0004571">
    <property type="term" value="F:mannosyl-oligosaccharide 1,2-alpha-mannosidase activity"/>
    <property type="evidence" value="ECO:0007669"/>
    <property type="project" value="InterPro"/>
</dbReference>
<feature type="compositionally biased region" description="Basic and acidic residues" evidence="6">
    <location>
        <begin position="531"/>
        <end position="540"/>
    </location>
</feature>
<comment type="subcellular location">
    <subcellularLocation>
        <location evidence="1">Endoplasmic reticulum</location>
    </subcellularLocation>
</comment>
<evidence type="ECO:0000256" key="2">
    <source>
        <dbReference type="ARBA" id="ARBA00007658"/>
    </source>
</evidence>
<evidence type="ECO:0000256" key="1">
    <source>
        <dbReference type="ARBA" id="ARBA00004240"/>
    </source>
</evidence>
<proteinExistence type="inferred from homology"/>
<comment type="caution">
    <text evidence="9">The sequence shown here is derived from an EMBL/GenBank/DDBJ whole genome shotgun (WGS) entry which is preliminary data.</text>
</comment>
<dbReference type="InterPro" id="IPR012341">
    <property type="entry name" value="6hp_glycosidase-like_sf"/>
</dbReference>
<comment type="similarity">
    <text evidence="2 5">Belongs to the glycosyl hydrolase 47 family.</text>
</comment>
<dbReference type="Gene3D" id="3.50.30.30">
    <property type="match status" value="1"/>
</dbReference>
<keyword evidence="4" id="KW-0325">Glycoprotein</keyword>
<dbReference type="GO" id="GO:0044322">
    <property type="term" value="C:endoplasmic reticulum quality control compartment"/>
    <property type="evidence" value="ECO:0007669"/>
    <property type="project" value="GOC"/>
</dbReference>
<evidence type="ECO:0000256" key="6">
    <source>
        <dbReference type="SAM" id="MobiDB-lite"/>
    </source>
</evidence>
<evidence type="ECO:0000256" key="4">
    <source>
        <dbReference type="ARBA" id="ARBA00023180"/>
    </source>
</evidence>
<feature type="region of interest" description="Disordered" evidence="6">
    <location>
        <begin position="821"/>
        <end position="866"/>
    </location>
</feature>
<dbReference type="PRINTS" id="PR00747">
    <property type="entry name" value="GLYHDRLASE47"/>
</dbReference>
<keyword evidence="7" id="KW-0472">Membrane</keyword>
<dbReference type="VEuPathDB" id="FungiDB:PSHT_01480"/>
<evidence type="ECO:0000313" key="10">
    <source>
        <dbReference type="Proteomes" id="UP000239156"/>
    </source>
</evidence>
<dbReference type="PANTHER" id="PTHR45679:SF5">
    <property type="entry name" value="ER DEGRADATION-ENHANCING ALPHA-MANNOSIDASE-LIKE PROTEIN 1"/>
    <property type="match status" value="1"/>
</dbReference>
<keyword evidence="7" id="KW-1133">Transmembrane helix</keyword>
<dbReference type="GO" id="GO:0005975">
    <property type="term" value="P:carbohydrate metabolic process"/>
    <property type="evidence" value="ECO:0007669"/>
    <property type="project" value="InterPro"/>
</dbReference>
<organism evidence="9 10">
    <name type="scientific">Puccinia striiformis</name>
    <dbReference type="NCBI Taxonomy" id="27350"/>
    <lineage>
        <taxon>Eukaryota</taxon>
        <taxon>Fungi</taxon>
        <taxon>Dikarya</taxon>
        <taxon>Basidiomycota</taxon>
        <taxon>Pucciniomycotina</taxon>
        <taxon>Pucciniomycetes</taxon>
        <taxon>Pucciniales</taxon>
        <taxon>Pucciniaceae</taxon>
        <taxon>Puccinia</taxon>
    </lineage>
</organism>
<feature type="region of interest" description="Disordered" evidence="6">
    <location>
        <begin position="531"/>
        <end position="560"/>
    </location>
</feature>
<keyword evidence="7" id="KW-0812">Transmembrane</keyword>
<reference evidence="9" key="1">
    <citation type="submission" date="2017-12" db="EMBL/GenBank/DDBJ databases">
        <title>Gene loss provides genomic basis for host adaptation in cereal stripe rust fungi.</title>
        <authorList>
            <person name="Xia C."/>
        </authorList>
    </citation>
    <scope>NUCLEOTIDE SEQUENCE [LARGE SCALE GENOMIC DNA]</scope>
    <source>
        <strain evidence="9">93-210</strain>
    </source>
</reference>
<dbReference type="SUPFAM" id="SSF48225">
    <property type="entry name" value="Seven-hairpin glycosidases"/>
    <property type="match status" value="1"/>
</dbReference>
<keyword evidence="5" id="KW-0378">Hydrolase</keyword>
<feature type="domain" description="PA" evidence="8">
    <location>
        <begin position="750"/>
        <end position="818"/>
    </location>
</feature>
<protein>
    <recommendedName>
        <fullName evidence="5">alpha-1,2-Mannosidase</fullName>
        <ecNumber evidence="5">3.2.1.-</ecNumber>
    </recommendedName>
</protein>
<keyword evidence="10" id="KW-1185">Reference proteome</keyword>
<dbReference type="InterPro" id="IPR001382">
    <property type="entry name" value="Glyco_hydro_47"/>
</dbReference>
<dbReference type="InterPro" id="IPR003137">
    <property type="entry name" value="PA_domain"/>
</dbReference>
<keyword evidence="5" id="KW-0326">Glycosidase</keyword>
<dbReference type="PANTHER" id="PTHR45679">
    <property type="entry name" value="ER DEGRADATION-ENHANCING ALPHA-MANNOSIDASE-LIKE PROTEIN 2"/>
    <property type="match status" value="1"/>
</dbReference>
<gene>
    <name evidence="9" type="ORF">PSTT_14877</name>
</gene>
<dbReference type="GO" id="GO:0016020">
    <property type="term" value="C:membrane"/>
    <property type="evidence" value="ECO:0007669"/>
    <property type="project" value="InterPro"/>
</dbReference>
<feature type="transmembrane region" description="Helical" evidence="7">
    <location>
        <begin position="40"/>
        <end position="61"/>
    </location>
</feature>
<evidence type="ECO:0000256" key="7">
    <source>
        <dbReference type="SAM" id="Phobius"/>
    </source>
</evidence>
<dbReference type="InterPro" id="IPR046450">
    <property type="entry name" value="PA_dom_sf"/>
</dbReference>
<dbReference type="GO" id="GO:0005509">
    <property type="term" value="F:calcium ion binding"/>
    <property type="evidence" value="ECO:0007669"/>
    <property type="project" value="InterPro"/>
</dbReference>
<dbReference type="GO" id="GO:1904380">
    <property type="term" value="P:endoplasmic reticulum mannose trimming"/>
    <property type="evidence" value="ECO:0007669"/>
    <property type="project" value="InterPro"/>
</dbReference>
<accession>A0A2S4UKT5</accession>
<evidence type="ECO:0000256" key="5">
    <source>
        <dbReference type="RuleBase" id="RU361193"/>
    </source>
</evidence>
<feature type="compositionally biased region" description="Basic and acidic residues" evidence="6">
    <location>
        <begin position="821"/>
        <end position="830"/>
    </location>
</feature>
<feature type="compositionally biased region" description="Polar residues" evidence="6">
    <location>
        <begin position="832"/>
        <end position="844"/>
    </location>
</feature>
<dbReference type="EC" id="3.2.1.-" evidence="5"/>
<dbReference type="Proteomes" id="UP000239156">
    <property type="component" value="Unassembled WGS sequence"/>
</dbReference>
<evidence type="ECO:0000313" key="9">
    <source>
        <dbReference type="EMBL" id="POV97734.1"/>
    </source>
</evidence>
<keyword evidence="3" id="KW-0256">Endoplasmic reticulum</keyword>
<dbReference type="Gene3D" id="1.50.10.10">
    <property type="match status" value="1"/>
</dbReference>
<dbReference type="AlphaFoldDB" id="A0A2S4UKT5"/>
<dbReference type="Pfam" id="PF02225">
    <property type="entry name" value="PA"/>
    <property type="match status" value="1"/>
</dbReference>
<evidence type="ECO:0000259" key="8">
    <source>
        <dbReference type="Pfam" id="PF02225"/>
    </source>
</evidence>
<evidence type="ECO:0000256" key="3">
    <source>
        <dbReference type="ARBA" id="ARBA00022824"/>
    </source>
</evidence>
<dbReference type="InterPro" id="IPR036026">
    <property type="entry name" value="Seven-hairpin_glycosidases"/>
</dbReference>
<dbReference type="EMBL" id="PKSL01000250">
    <property type="protein sequence ID" value="POV97734.1"/>
    <property type="molecule type" value="Genomic_DNA"/>
</dbReference>
<dbReference type="VEuPathDB" id="FungiDB:PSTT_14877"/>
<sequence>ESGMIELDPSSLLPYLDNSPNEQTCRTKNRNRTRRRRQHCYSPIGGRWILYSIIILLSLLVGRSNGLMTSKRKLELRDLVKKTWYHGYDNYMKHAFPDDELRPLSCTGIGQDHENPNNHETNDVLGDFSMTLIDTLDTFVALRDVENFRLAVWRIVEQIPSFDLNSKVQVFETTIRVLGGLLSGHLFAQDPQNLWGHRIDGYQDQLLFLAKDLADRILPAFNSSTGIPYARINLRHGVLPGEGTETCTAGAGSLLLEFATLSRLLGDPIYENAARKAFYALWDRRSMINLFGNTIDIQTGQWAYGVSSIGAGIDSFYEYILKSHILLQDNSLLEMWNQAYKAVMTYMRSPDGFWYRGVNMQTGAVATTTIDSLGRFLAWLTTAIQSHLTYVIFGPGAQKFIYPNFNSFNKPVDLFSMANTRSFDIHRKQATSLGYPLRPEFIESNYFLIWLPRMNIIWKSLNVETRIGNIRLVIRNIEIFYISHSMRKIPLTMSMSHSYLPPKATFLHSRCTRHAAKPGYRTGWEERESLESDRVYERPTAKPNKTTSKPKPVHSKHSNPLKLSITDRTDFDYARMITGSMDSVINSNHSFHHLDDNLWSNFGFCEVPAVDDHVIELIFSYSADDIERNQAGKVEFYGTSSSNASIKIVTIVGVGSYILSAKTQVILTDPYAIKVLKPQTESEKISQRDRDHLTGIRVYYEDLTSTNSQEPTEARPVMMATFGPDVRVPGSTNLSVGNEPLEVVGLNPPNEYGCMPIMGNTPESLLQKKERVEDLHGKVILIKRGECTFADKVQNAVLAGAHGIIVANQDDNLLIPTSDRIKSRDEKENESILFQKQHSSSPSPTGDGRSEAPVNEPPALKIEDDDHQLNEKLKSIPLLFSTLETGRSMGQLLANRRLSSSDPLKNRKLMIEIVTNPLDLLDRTNPNPVTNPLDPSTWLVINGYKLSNLILQS</sequence>
<dbReference type="Pfam" id="PF01532">
    <property type="entry name" value="Glyco_hydro_47"/>
    <property type="match status" value="1"/>
</dbReference>
<dbReference type="SUPFAM" id="SSF52025">
    <property type="entry name" value="PA domain"/>
    <property type="match status" value="1"/>
</dbReference>
<feature type="non-terminal residue" evidence="9">
    <location>
        <position position="1"/>
    </location>
</feature>